<comment type="subcellular location">
    <subcellularLocation>
        <location evidence="1 9 10">Cytoplasm</location>
    </subcellularLocation>
</comment>
<feature type="coiled-coil region" evidence="15">
    <location>
        <begin position="210"/>
        <end position="294"/>
    </location>
</feature>
<comment type="subunit">
    <text evidence="9 10">Homohexamer. Organized in a ring with a central cavity.</text>
</comment>
<dbReference type="Gene3D" id="3.30.230.10">
    <property type="match status" value="1"/>
</dbReference>
<dbReference type="Pfam" id="PF02190">
    <property type="entry name" value="LON_substr_bdg"/>
    <property type="match status" value="1"/>
</dbReference>
<evidence type="ECO:0000256" key="6">
    <source>
        <dbReference type="ARBA" id="ARBA00022825"/>
    </source>
</evidence>
<dbReference type="HAMAP" id="MF_01973">
    <property type="entry name" value="lon_bact"/>
    <property type="match status" value="1"/>
</dbReference>
<dbReference type="InterPro" id="IPR008268">
    <property type="entry name" value="Peptidase_S16_AS"/>
</dbReference>
<dbReference type="PROSITE" id="PS01046">
    <property type="entry name" value="LON_SER"/>
    <property type="match status" value="1"/>
</dbReference>
<name>A0A3E2BKG0_9BACT</name>
<evidence type="ECO:0000256" key="8">
    <source>
        <dbReference type="ARBA" id="ARBA00023016"/>
    </source>
</evidence>
<dbReference type="GO" id="GO:0034605">
    <property type="term" value="P:cellular response to heat"/>
    <property type="evidence" value="ECO:0007669"/>
    <property type="project" value="UniProtKB-UniRule"/>
</dbReference>
<dbReference type="EMBL" id="QUAH01000011">
    <property type="protein sequence ID" value="RFT15221.1"/>
    <property type="molecule type" value="Genomic_DNA"/>
</dbReference>
<evidence type="ECO:0000313" key="19">
    <source>
        <dbReference type="Proteomes" id="UP000257323"/>
    </source>
</evidence>
<dbReference type="SUPFAM" id="SSF88697">
    <property type="entry name" value="PUA domain-like"/>
    <property type="match status" value="1"/>
</dbReference>
<sequence length="818" mass="91801">MSEFDNSPEEAVNGLTEEQQQKLQVPDKLPVLLLRDVVIFPYMIAPLYVGREKSKAAIDYSLSTNRMILLLTQKDMEIEEPKREDVFEVGTVALIMRMLKLPDGRIRILAQGLVRARIETFEDEGPFIQARIVTLQEPEPAEKSIELEALIRNVRSGLEKATSLGKSIQPEILVIAANLEDPGRLADLTASNLELKVKEAQEVLEIVDPVLRLKRVYELLVRELELLEMQSKISNEARGELDKLQRQYFLRQQMKAIQKELGEGSELQEEIKAYQEKLKKLRVSDEVREELEKQISRLGQMHPESAETAVIRNYLDWMFSLPWDISTKDNLDLKMAKKILDEDHYGLEKVKERIIEYLSVRKLSKKLKGPILCFVGPPGVGKTSLGKSIARALGRKFVRISLGGVHDEAEIRGHRRTYVGAMPGKIIQGLRRAGSNNPVFMMDEVDKIGADFRGDPSSALLEVLDPEQNNSFLDHYLGVPFDLSRVMFITTANLLDPIQPAFRDRMEVIELPGYTEEEKLQIAIRHLIPKQIAEHALKPEAIDISEAAVKAIISQYTREAGVRNLEREIATVCRKVARQIAEGKKRKVRVTAQNIEKFLGPPKIFRDQLTKKDQVGVATGVAWTAAGGEILFVEATRMQGKGNLMLTGSLGEVMKESAQAALSYARAHAREFGIDPRIFMENDFHIHIPEGAIPKDGPSAGVTIATAFISVCTNIPVRWNVAMTGEITLRGNVLPVGGIKEKVLAAQRAGIKKMILPLPNKKDLVDIPAKIRQEMQFIFVEDIKQVFREALARPFSKDVVVVGAKAKRRKKGAGRKKG</sequence>
<dbReference type="PRINTS" id="PR00830">
    <property type="entry name" value="ENDOLAPTASE"/>
</dbReference>
<dbReference type="InterPro" id="IPR014721">
    <property type="entry name" value="Ribsml_uS5_D2-typ_fold_subgr"/>
</dbReference>
<dbReference type="GO" id="GO:0004176">
    <property type="term" value="F:ATP-dependent peptidase activity"/>
    <property type="evidence" value="ECO:0007669"/>
    <property type="project" value="UniProtKB-UniRule"/>
</dbReference>
<dbReference type="AlphaFoldDB" id="A0A3E2BKG0"/>
<dbReference type="PROSITE" id="PS51787">
    <property type="entry name" value="LON_N"/>
    <property type="match status" value="1"/>
</dbReference>
<evidence type="ECO:0000256" key="2">
    <source>
        <dbReference type="ARBA" id="ARBA00022490"/>
    </source>
</evidence>
<dbReference type="EC" id="3.4.21.53" evidence="9 10"/>
<evidence type="ECO:0000256" key="11">
    <source>
        <dbReference type="PIRSR" id="PIRSR001174-1"/>
    </source>
</evidence>
<evidence type="ECO:0000256" key="9">
    <source>
        <dbReference type="HAMAP-Rule" id="MF_01973"/>
    </source>
</evidence>
<evidence type="ECO:0000256" key="15">
    <source>
        <dbReference type="SAM" id="Coils"/>
    </source>
</evidence>
<dbReference type="Gene3D" id="2.30.130.40">
    <property type="entry name" value="LON domain-like"/>
    <property type="match status" value="1"/>
</dbReference>
<dbReference type="InterPro" id="IPR046336">
    <property type="entry name" value="Lon_prtase_N_sf"/>
</dbReference>
<evidence type="ECO:0000256" key="5">
    <source>
        <dbReference type="ARBA" id="ARBA00022801"/>
    </source>
</evidence>
<evidence type="ECO:0000256" key="3">
    <source>
        <dbReference type="ARBA" id="ARBA00022670"/>
    </source>
</evidence>
<feature type="active site" evidence="9 11">
    <location>
        <position position="742"/>
    </location>
</feature>
<feature type="domain" description="Lon proteolytic" evidence="16">
    <location>
        <begin position="612"/>
        <end position="793"/>
    </location>
</feature>
<evidence type="ECO:0000256" key="13">
    <source>
        <dbReference type="PROSITE-ProRule" id="PRU01122"/>
    </source>
</evidence>
<keyword evidence="4 9" id="KW-0547">Nucleotide-binding</keyword>
<dbReference type="SMART" id="SM00464">
    <property type="entry name" value="LON"/>
    <property type="match status" value="1"/>
</dbReference>
<keyword evidence="6 9" id="KW-0720">Serine protease</keyword>
<evidence type="ECO:0000256" key="10">
    <source>
        <dbReference type="PIRNR" id="PIRNR001174"/>
    </source>
</evidence>
<dbReference type="GO" id="GO:0043565">
    <property type="term" value="F:sequence-specific DNA binding"/>
    <property type="evidence" value="ECO:0007669"/>
    <property type="project" value="UniProtKB-UniRule"/>
</dbReference>
<dbReference type="InterPro" id="IPR020568">
    <property type="entry name" value="Ribosomal_Su5_D2-typ_SF"/>
</dbReference>
<evidence type="ECO:0000256" key="4">
    <source>
        <dbReference type="ARBA" id="ARBA00022741"/>
    </source>
</evidence>
<dbReference type="Pfam" id="PF05362">
    <property type="entry name" value="Lon_C"/>
    <property type="match status" value="1"/>
</dbReference>
<evidence type="ECO:0000259" key="17">
    <source>
        <dbReference type="PROSITE" id="PS51787"/>
    </source>
</evidence>
<proteinExistence type="evidence at transcript level"/>
<dbReference type="InterPro" id="IPR054594">
    <property type="entry name" value="Lon_lid"/>
</dbReference>
<comment type="induction">
    <text evidence="9">By heat shock.</text>
</comment>
<dbReference type="Pfam" id="PF22667">
    <property type="entry name" value="Lon_lid"/>
    <property type="match status" value="1"/>
</dbReference>
<dbReference type="SUPFAM" id="SSF54211">
    <property type="entry name" value="Ribosomal protein S5 domain 2-like"/>
    <property type="match status" value="1"/>
</dbReference>
<dbReference type="PROSITE" id="PS51786">
    <property type="entry name" value="LON_PROTEOLYTIC"/>
    <property type="match status" value="1"/>
</dbReference>
<keyword evidence="2 9" id="KW-0963">Cytoplasm</keyword>
<dbReference type="InterPro" id="IPR003593">
    <property type="entry name" value="AAA+_ATPase"/>
</dbReference>
<dbReference type="InterPro" id="IPR027417">
    <property type="entry name" value="P-loop_NTPase"/>
</dbReference>
<dbReference type="Gene3D" id="3.40.50.300">
    <property type="entry name" value="P-loop containing nucleotide triphosphate hydrolases"/>
    <property type="match status" value="1"/>
</dbReference>
<reference evidence="18 19" key="1">
    <citation type="submission" date="2018-08" db="EMBL/GenBank/DDBJ databases">
        <title>Genome analysis of the thermophilic bacterium of the candidate phylum Aminicenantes from deep subsurface aquifer revealed its physiology and ecological role.</title>
        <authorList>
            <person name="Kadnikov V.V."/>
            <person name="Mardanov A.V."/>
            <person name="Beletsky A.V."/>
            <person name="Karnachuk O.V."/>
            <person name="Ravin N.V."/>
        </authorList>
    </citation>
    <scope>NUCLEOTIDE SEQUENCE [LARGE SCALE GENOMIC DNA]</scope>
    <source>
        <strain evidence="18">BY38</strain>
    </source>
</reference>
<comment type="similarity">
    <text evidence="9 10 13 14">Belongs to the peptidase S16 family.</text>
</comment>
<comment type="caution">
    <text evidence="18">The sequence shown here is derived from an EMBL/GenBank/DDBJ whole genome shotgun (WGS) entry which is preliminary data.</text>
</comment>
<dbReference type="GO" id="GO:0005524">
    <property type="term" value="F:ATP binding"/>
    <property type="evidence" value="ECO:0007669"/>
    <property type="project" value="UniProtKB-UniRule"/>
</dbReference>
<dbReference type="NCBIfam" id="TIGR00763">
    <property type="entry name" value="lon"/>
    <property type="match status" value="1"/>
</dbReference>
<dbReference type="Gene3D" id="1.20.5.5270">
    <property type="match status" value="1"/>
</dbReference>
<dbReference type="Pfam" id="PF00004">
    <property type="entry name" value="AAA"/>
    <property type="match status" value="1"/>
</dbReference>
<evidence type="ECO:0000256" key="1">
    <source>
        <dbReference type="ARBA" id="ARBA00004496"/>
    </source>
</evidence>
<comment type="catalytic activity">
    <reaction evidence="9 10 13">
        <text>Hydrolysis of proteins in presence of ATP.</text>
        <dbReference type="EC" id="3.4.21.53"/>
    </reaction>
</comment>
<dbReference type="InterPro" id="IPR027543">
    <property type="entry name" value="Lon_bac"/>
</dbReference>
<evidence type="ECO:0000259" key="16">
    <source>
        <dbReference type="PROSITE" id="PS51786"/>
    </source>
</evidence>
<dbReference type="SMART" id="SM00382">
    <property type="entry name" value="AAA"/>
    <property type="match status" value="1"/>
</dbReference>
<dbReference type="InterPro" id="IPR008269">
    <property type="entry name" value="Lon_proteolytic"/>
</dbReference>
<keyword evidence="5 9" id="KW-0378">Hydrolase</keyword>
<dbReference type="PIRSF" id="PIRSF001174">
    <property type="entry name" value="Lon_proteas"/>
    <property type="match status" value="1"/>
</dbReference>
<organism evidence="18 19">
    <name type="scientific">Candidatus Saccharicenans subterraneus</name>
    <dbReference type="NCBI Taxonomy" id="2508984"/>
    <lineage>
        <taxon>Bacteria</taxon>
        <taxon>Candidatus Aminicenantota</taxon>
        <taxon>Candidatus Aminicenantia</taxon>
        <taxon>Candidatus Aminicenantales</taxon>
        <taxon>Candidatus Saccharicenantaceae</taxon>
        <taxon>Candidatus Saccharicenans</taxon>
    </lineage>
</organism>
<dbReference type="GO" id="GO:0005737">
    <property type="term" value="C:cytoplasm"/>
    <property type="evidence" value="ECO:0007669"/>
    <property type="project" value="UniProtKB-SubCell"/>
</dbReference>
<feature type="binding site" evidence="9 12">
    <location>
        <begin position="376"/>
        <end position="383"/>
    </location>
    <ligand>
        <name>ATP</name>
        <dbReference type="ChEBI" id="CHEBI:30616"/>
    </ligand>
</feature>
<dbReference type="GO" id="GO:0004252">
    <property type="term" value="F:serine-type endopeptidase activity"/>
    <property type="evidence" value="ECO:0007669"/>
    <property type="project" value="UniProtKB-UniRule"/>
</dbReference>
<evidence type="ECO:0000256" key="12">
    <source>
        <dbReference type="PIRSR" id="PIRSR001174-2"/>
    </source>
</evidence>
<dbReference type="InterPro" id="IPR003111">
    <property type="entry name" value="Lon_prtase_N"/>
</dbReference>
<accession>A0A3E2BKG0</accession>
<keyword evidence="7 9" id="KW-0067">ATP-binding</keyword>
<dbReference type="InterPro" id="IPR015947">
    <property type="entry name" value="PUA-like_sf"/>
</dbReference>
<dbReference type="Proteomes" id="UP000257323">
    <property type="component" value="Unassembled WGS sequence"/>
</dbReference>
<keyword evidence="3 9" id="KW-0645">Protease</keyword>
<dbReference type="CDD" id="cd19500">
    <property type="entry name" value="RecA-like_Lon"/>
    <property type="match status" value="1"/>
</dbReference>
<dbReference type="SUPFAM" id="SSF52540">
    <property type="entry name" value="P-loop containing nucleoside triphosphate hydrolases"/>
    <property type="match status" value="1"/>
</dbReference>
<dbReference type="PANTHER" id="PTHR10046">
    <property type="entry name" value="ATP DEPENDENT LON PROTEASE FAMILY MEMBER"/>
    <property type="match status" value="1"/>
</dbReference>
<keyword evidence="8 9" id="KW-0346">Stress response</keyword>
<keyword evidence="15" id="KW-0175">Coiled coil</keyword>
<dbReference type="Gene3D" id="1.20.58.1480">
    <property type="match status" value="1"/>
</dbReference>
<dbReference type="GO" id="GO:0006515">
    <property type="term" value="P:protein quality control for misfolded or incompletely synthesized proteins"/>
    <property type="evidence" value="ECO:0007669"/>
    <property type="project" value="UniProtKB-UniRule"/>
</dbReference>
<evidence type="ECO:0000313" key="18">
    <source>
        <dbReference type="EMBL" id="RFT15221.1"/>
    </source>
</evidence>
<dbReference type="InterPro" id="IPR004815">
    <property type="entry name" value="Lon_bac/euk-typ"/>
</dbReference>
<dbReference type="InterPro" id="IPR027065">
    <property type="entry name" value="Lon_Prtase"/>
</dbReference>
<protein>
    <recommendedName>
        <fullName evidence="9 10">Lon protease</fullName>
        <ecNumber evidence="9 10">3.4.21.53</ecNumber>
    </recommendedName>
    <alternativeName>
        <fullName evidence="9">ATP-dependent protease La</fullName>
    </alternativeName>
</protein>
<feature type="active site" evidence="9 11">
    <location>
        <position position="699"/>
    </location>
</feature>
<evidence type="ECO:0000256" key="7">
    <source>
        <dbReference type="ARBA" id="ARBA00022840"/>
    </source>
</evidence>
<dbReference type="Gene3D" id="1.10.8.60">
    <property type="match status" value="1"/>
</dbReference>
<dbReference type="GO" id="GO:0016887">
    <property type="term" value="F:ATP hydrolysis activity"/>
    <property type="evidence" value="ECO:0007669"/>
    <property type="project" value="UniProtKB-UniRule"/>
</dbReference>
<gene>
    <name evidence="9" type="primary">lon</name>
    <name evidence="18" type="ORF">OP8BY_0516</name>
</gene>
<comment type="function">
    <text evidence="9">ATP-dependent serine protease that mediates the selective degradation of mutant and abnormal proteins as well as certain short-lived regulatory proteins. Required for cellular homeostasis and for survival from DNA damage and developmental changes induced by stress. Degrades polypeptides processively to yield small peptide fragments that are 5 to 10 amino acids long. Binds to DNA in a double-stranded, site-specific manner.</text>
</comment>
<dbReference type="FunFam" id="3.40.50.300:FF:000382">
    <property type="entry name" value="Lon protease homolog 2, peroxisomal"/>
    <property type="match status" value="1"/>
</dbReference>
<evidence type="ECO:0000256" key="14">
    <source>
        <dbReference type="RuleBase" id="RU000591"/>
    </source>
</evidence>
<dbReference type="InterPro" id="IPR003959">
    <property type="entry name" value="ATPase_AAA_core"/>
</dbReference>
<feature type="domain" description="Lon N-terminal" evidence="17">
    <location>
        <begin position="29"/>
        <end position="224"/>
    </location>
</feature>